<feature type="transmembrane region" description="Helical" evidence="1">
    <location>
        <begin position="7"/>
        <end position="26"/>
    </location>
</feature>
<sequence length="63" mass="7364">MRRNLGIISIIVMVFGIMSVWLTKYSDFFADYYLQIIPISIVIALILALLSEKGIWRRIAFRN</sequence>
<accession>A0ABS2QQL9</accession>
<organism evidence="2 3">
    <name type="scientific">Peribacillus deserti</name>
    <dbReference type="NCBI Taxonomy" id="673318"/>
    <lineage>
        <taxon>Bacteria</taxon>
        <taxon>Bacillati</taxon>
        <taxon>Bacillota</taxon>
        <taxon>Bacilli</taxon>
        <taxon>Bacillales</taxon>
        <taxon>Bacillaceae</taxon>
        <taxon>Peribacillus</taxon>
    </lineage>
</organism>
<evidence type="ECO:0000313" key="2">
    <source>
        <dbReference type="EMBL" id="MBM7694748.1"/>
    </source>
</evidence>
<proteinExistence type="predicted"/>
<protein>
    <submittedName>
        <fullName evidence="2">Membrane protein</fullName>
    </submittedName>
</protein>
<keyword evidence="1" id="KW-0812">Transmembrane</keyword>
<keyword evidence="1" id="KW-1133">Transmembrane helix</keyword>
<keyword evidence="3" id="KW-1185">Reference proteome</keyword>
<reference evidence="2 3" key="1">
    <citation type="submission" date="2021-01" db="EMBL/GenBank/DDBJ databases">
        <title>Genomic Encyclopedia of Type Strains, Phase IV (KMG-IV): sequencing the most valuable type-strain genomes for metagenomic binning, comparative biology and taxonomic classification.</title>
        <authorList>
            <person name="Goeker M."/>
        </authorList>
    </citation>
    <scope>NUCLEOTIDE SEQUENCE [LARGE SCALE GENOMIC DNA]</scope>
    <source>
        <strain evidence="2 3">DSM 105482</strain>
    </source>
</reference>
<keyword evidence="1" id="KW-0472">Membrane</keyword>
<evidence type="ECO:0000313" key="3">
    <source>
        <dbReference type="Proteomes" id="UP000823486"/>
    </source>
</evidence>
<dbReference type="EMBL" id="JAFBFI010000035">
    <property type="protein sequence ID" value="MBM7694748.1"/>
    <property type="molecule type" value="Genomic_DNA"/>
</dbReference>
<gene>
    <name evidence="2" type="ORF">JOC77_004225</name>
</gene>
<name>A0ABS2QQL9_9BACI</name>
<feature type="transmembrane region" description="Helical" evidence="1">
    <location>
        <begin position="32"/>
        <end position="50"/>
    </location>
</feature>
<dbReference type="RefSeq" id="WP_204548100.1">
    <property type="nucleotide sequence ID" value="NZ_JAFBFI010000035.1"/>
</dbReference>
<comment type="caution">
    <text evidence="2">The sequence shown here is derived from an EMBL/GenBank/DDBJ whole genome shotgun (WGS) entry which is preliminary data.</text>
</comment>
<dbReference type="Proteomes" id="UP000823486">
    <property type="component" value="Unassembled WGS sequence"/>
</dbReference>
<evidence type="ECO:0000256" key="1">
    <source>
        <dbReference type="SAM" id="Phobius"/>
    </source>
</evidence>